<protein>
    <submittedName>
        <fullName evidence="1">Uncharacterized protein</fullName>
    </submittedName>
</protein>
<gene>
    <name evidence="1" type="ORF">Nepgr_033812</name>
</gene>
<dbReference type="AlphaFoldDB" id="A0AAD3TLB3"/>
<dbReference type="EMBL" id="BSYO01000048">
    <property type="protein sequence ID" value="GMH31968.1"/>
    <property type="molecule type" value="Genomic_DNA"/>
</dbReference>
<sequence>MGMETSDAVRTTKRGKVDNWLGGGEEIKFFMVGFTKPITTRRHAWSASTLVFPLIDFRTASTLQSTTKLSEDLSQQHEAFRHSSHIFPHKSSGDLSQLPLEDLWRSLSASLIALRRPLPTSLRSSPEISHSFPQKLFGDLSQ</sequence>
<accession>A0AAD3TLB3</accession>
<evidence type="ECO:0000313" key="2">
    <source>
        <dbReference type="Proteomes" id="UP001279734"/>
    </source>
</evidence>
<name>A0AAD3TLB3_NEPGR</name>
<dbReference type="Proteomes" id="UP001279734">
    <property type="component" value="Unassembled WGS sequence"/>
</dbReference>
<comment type="caution">
    <text evidence="1">The sequence shown here is derived from an EMBL/GenBank/DDBJ whole genome shotgun (WGS) entry which is preliminary data.</text>
</comment>
<evidence type="ECO:0000313" key="1">
    <source>
        <dbReference type="EMBL" id="GMH31968.1"/>
    </source>
</evidence>
<reference evidence="1" key="1">
    <citation type="submission" date="2023-05" db="EMBL/GenBank/DDBJ databases">
        <title>Nepenthes gracilis genome sequencing.</title>
        <authorList>
            <person name="Fukushima K."/>
        </authorList>
    </citation>
    <scope>NUCLEOTIDE SEQUENCE</scope>
    <source>
        <strain evidence="1">SING2019-196</strain>
    </source>
</reference>
<organism evidence="1 2">
    <name type="scientific">Nepenthes gracilis</name>
    <name type="common">Slender pitcher plant</name>
    <dbReference type="NCBI Taxonomy" id="150966"/>
    <lineage>
        <taxon>Eukaryota</taxon>
        <taxon>Viridiplantae</taxon>
        <taxon>Streptophyta</taxon>
        <taxon>Embryophyta</taxon>
        <taxon>Tracheophyta</taxon>
        <taxon>Spermatophyta</taxon>
        <taxon>Magnoliopsida</taxon>
        <taxon>eudicotyledons</taxon>
        <taxon>Gunneridae</taxon>
        <taxon>Pentapetalae</taxon>
        <taxon>Caryophyllales</taxon>
        <taxon>Nepenthaceae</taxon>
        <taxon>Nepenthes</taxon>
    </lineage>
</organism>
<proteinExistence type="predicted"/>
<keyword evidence="2" id="KW-1185">Reference proteome</keyword>